<protein>
    <recommendedName>
        <fullName evidence="1">Uracil-DNA glycosylase-like domain-containing protein</fullName>
    </recommendedName>
</protein>
<evidence type="ECO:0000259" key="1">
    <source>
        <dbReference type="SMART" id="SM00986"/>
    </source>
</evidence>
<gene>
    <name evidence="2" type="ORF">GCM10025869_15010</name>
</gene>
<dbReference type="InterPro" id="IPR005122">
    <property type="entry name" value="Uracil-DNA_glycosylase-like"/>
</dbReference>
<dbReference type="PANTHER" id="PTHR42160:SF1">
    <property type="entry name" value="URACIL-DNA GLYCOSYLASE SUPERFAMILY PROTEIN"/>
    <property type="match status" value="1"/>
</dbReference>
<organism evidence="2 3">
    <name type="scientific">Homoserinibacter gongjuensis</name>
    <dbReference type="NCBI Taxonomy" id="1162968"/>
    <lineage>
        <taxon>Bacteria</taxon>
        <taxon>Bacillati</taxon>
        <taxon>Actinomycetota</taxon>
        <taxon>Actinomycetes</taxon>
        <taxon>Micrococcales</taxon>
        <taxon>Microbacteriaceae</taxon>
        <taxon>Homoserinibacter</taxon>
    </lineage>
</organism>
<dbReference type="SMART" id="SM00987">
    <property type="entry name" value="UreE_C"/>
    <property type="match status" value="1"/>
</dbReference>
<accession>A0ABQ6JRP5</accession>
<dbReference type="CDD" id="cd10033">
    <property type="entry name" value="UDG_like"/>
    <property type="match status" value="1"/>
</dbReference>
<evidence type="ECO:0000313" key="3">
    <source>
        <dbReference type="Proteomes" id="UP001157069"/>
    </source>
</evidence>
<dbReference type="Gene3D" id="3.40.470.10">
    <property type="entry name" value="Uracil-DNA glycosylase-like domain"/>
    <property type="match status" value="1"/>
</dbReference>
<dbReference type="InterPro" id="IPR036895">
    <property type="entry name" value="Uracil-DNA_glycosylase-like_sf"/>
</dbReference>
<dbReference type="RefSeq" id="WP_284299039.1">
    <property type="nucleotide sequence ID" value="NZ_BSVA01000001.1"/>
</dbReference>
<keyword evidence="3" id="KW-1185">Reference proteome</keyword>
<dbReference type="EMBL" id="BSVA01000001">
    <property type="protein sequence ID" value="GMA90972.1"/>
    <property type="molecule type" value="Genomic_DNA"/>
</dbReference>
<comment type="caution">
    <text evidence="2">The sequence shown here is derived from an EMBL/GenBank/DDBJ whole genome shotgun (WGS) entry which is preliminary data.</text>
</comment>
<dbReference type="Pfam" id="PF03167">
    <property type="entry name" value="UDG"/>
    <property type="match status" value="1"/>
</dbReference>
<dbReference type="SMART" id="SM00986">
    <property type="entry name" value="UDG"/>
    <property type="match status" value="1"/>
</dbReference>
<proteinExistence type="predicted"/>
<reference evidence="3" key="1">
    <citation type="journal article" date="2019" name="Int. J. Syst. Evol. Microbiol.">
        <title>The Global Catalogue of Microorganisms (GCM) 10K type strain sequencing project: providing services to taxonomists for standard genome sequencing and annotation.</title>
        <authorList>
            <consortium name="The Broad Institute Genomics Platform"/>
            <consortium name="The Broad Institute Genome Sequencing Center for Infectious Disease"/>
            <person name="Wu L."/>
            <person name="Ma J."/>
        </authorList>
    </citation>
    <scope>NUCLEOTIDE SEQUENCE [LARGE SCALE GENOMIC DNA]</scope>
    <source>
        <strain evidence="3">NBRC 108755</strain>
    </source>
</reference>
<dbReference type="InterPro" id="IPR047124">
    <property type="entry name" value="HI_0220.2"/>
</dbReference>
<name>A0ABQ6JRP5_9MICO</name>
<dbReference type="PANTHER" id="PTHR42160">
    <property type="entry name" value="URACIL-DNA GLYCOSYLASE SUPERFAMILY PROTEIN"/>
    <property type="match status" value="1"/>
</dbReference>
<feature type="domain" description="Uracil-DNA glycosylase-like" evidence="1">
    <location>
        <begin position="31"/>
        <end position="188"/>
    </location>
</feature>
<dbReference type="Proteomes" id="UP001157069">
    <property type="component" value="Unassembled WGS sequence"/>
</dbReference>
<sequence>MTELASFEQIRAAIADDPENAAMRELGYAPLYTAGATARIAVIGQAPGRLAQASGVPWDDASGVRLRDWLGVTEQQFRDPALFALVPMDFYYPGRGTGGDLPPRRGFAARWHPPLFALMPDIRLKLLIGTYAQAYYLGRGRRGSLTETVRAYEDYLPEFLPIVHPSPLNFRWQAKNPWFEADVVPALRARVAAALA</sequence>
<evidence type="ECO:0000313" key="2">
    <source>
        <dbReference type="EMBL" id="GMA90972.1"/>
    </source>
</evidence>
<dbReference type="SUPFAM" id="SSF52141">
    <property type="entry name" value="Uracil-DNA glycosylase-like"/>
    <property type="match status" value="1"/>
</dbReference>